<dbReference type="InterPro" id="IPR008928">
    <property type="entry name" value="6-hairpin_glycosidase_sf"/>
</dbReference>
<dbReference type="Proteomes" id="UP001497453">
    <property type="component" value="Chromosome 4"/>
</dbReference>
<proteinExistence type="predicted"/>
<evidence type="ECO:0000313" key="4">
    <source>
        <dbReference type="EMBL" id="CAL1707092.1"/>
    </source>
</evidence>
<evidence type="ECO:0000256" key="1">
    <source>
        <dbReference type="SAM" id="MobiDB-lite"/>
    </source>
</evidence>
<evidence type="ECO:0008006" key="6">
    <source>
        <dbReference type="Google" id="ProtNLM"/>
    </source>
</evidence>
<feature type="transmembrane region" description="Helical" evidence="2">
    <location>
        <begin position="435"/>
        <end position="456"/>
    </location>
</feature>
<evidence type="ECO:0000256" key="2">
    <source>
        <dbReference type="SAM" id="Phobius"/>
    </source>
</evidence>
<keyword evidence="3" id="KW-0732">Signal</keyword>
<keyword evidence="2" id="KW-1133">Transmembrane helix</keyword>
<evidence type="ECO:0000256" key="3">
    <source>
        <dbReference type="SAM" id="SignalP"/>
    </source>
</evidence>
<feature type="signal peptide" evidence="3">
    <location>
        <begin position="1"/>
        <end position="17"/>
    </location>
</feature>
<reference evidence="5" key="1">
    <citation type="submission" date="2024-04" db="EMBL/GenBank/DDBJ databases">
        <authorList>
            <person name="Shaw F."/>
            <person name="Minotto A."/>
        </authorList>
    </citation>
    <scope>NUCLEOTIDE SEQUENCE [LARGE SCALE GENOMIC DNA]</scope>
</reference>
<keyword evidence="2" id="KW-0472">Membrane</keyword>
<accession>A0ABP1DIT0</accession>
<feature type="region of interest" description="Disordered" evidence="1">
    <location>
        <begin position="533"/>
        <end position="596"/>
    </location>
</feature>
<dbReference type="Gene3D" id="1.50.10.20">
    <property type="match status" value="1"/>
</dbReference>
<name>A0ABP1DIT0_9APHY</name>
<sequence length="596" mass="64074">MFLGWLVLCSLTYSTFAQNFSIPSGWRKPTFNLPWQDCITLSQALIDAIAPQVNHSTGQVDGLSFDQSASLFAAIANYDRLVGNRTNEALVTTHLAIVGQQPLKYFGPSKISGEPLLYSAVSAYRAYGDQYLLDLAASLWGSSNFWMITVDDTNQGLSHVKPGFNLMYHCGESSVAGGVFFDLGNTYDEWVDLSSVGTLLLLSAYMYEATNEDHYANAADLTAEFTMSFLGKQLDIRFMNVHTCAITSEASPVSMSVGPAIEGLSVYASMLPNRNFKLATYIQSMTLAVIGKFVDGDGIFDADVGDSPLDNWGGVYVGGVLVRGLYETLSRIDANSDLAKPIRGFLAVQFNAVLDLARPPNSTLFSPSWRGPPVTDRALPWGQLLALDVLNAGLSAIPRPTLPPNASTSTLPLPSPTLYPSSSASSGAHLSIKSIVGIIVGGVAFIALIVVALLVWQRSKRNRLISHPPTEQAPQPPSGEEQDHVTDIPRFLPASAMYQLPSSQIGSSETSTMMPSSDKHGSAVVLSYASTSNNAADGPDARSSASPYRPPSVEESIPDLVQRLNRAMTRLPPSEAGHAEELEPPRYESTASHTVV</sequence>
<dbReference type="SUPFAM" id="SSF48208">
    <property type="entry name" value="Six-hairpin glycosidases"/>
    <property type="match status" value="1"/>
</dbReference>
<dbReference type="EMBL" id="OZ037947">
    <property type="protein sequence ID" value="CAL1707092.1"/>
    <property type="molecule type" value="Genomic_DNA"/>
</dbReference>
<organism evidence="4 5">
    <name type="scientific">Somion occarium</name>
    <dbReference type="NCBI Taxonomy" id="3059160"/>
    <lineage>
        <taxon>Eukaryota</taxon>
        <taxon>Fungi</taxon>
        <taxon>Dikarya</taxon>
        <taxon>Basidiomycota</taxon>
        <taxon>Agaricomycotina</taxon>
        <taxon>Agaricomycetes</taxon>
        <taxon>Polyporales</taxon>
        <taxon>Cerrenaceae</taxon>
        <taxon>Somion</taxon>
    </lineage>
</organism>
<keyword evidence="5" id="KW-1185">Reference proteome</keyword>
<gene>
    <name evidence="4" type="ORF">GFSPODELE1_LOCUS6196</name>
</gene>
<keyword evidence="2" id="KW-0812">Transmembrane</keyword>
<evidence type="ECO:0000313" key="5">
    <source>
        <dbReference type="Proteomes" id="UP001497453"/>
    </source>
</evidence>
<protein>
    <recommendedName>
        <fullName evidence="6">Glycoside hydrolase family 76 protein</fullName>
    </recommendedName>
</protein>
<feature type="chain" id="PRO_5047160731" description="Glycoside hydrolase family 76 protein" evidence="3">
    <location>
        <begin position="18"/>
        <end position="596"/>
    </location>
</feature>
<feature type="compositionally biased region" description="Basic and acidic residues" evidence="1">
    <location>
        <begin position="577"/>
        <end position="586"/>
    </location>
</feature>